<dbReference type="Pfam" id="PF00480">
    <property type="entry name" value="ROK"/>
    <property type="match status" value="1"/>
</dbReference>
<keyword evidence="3" id="KW-1185">Reference proteome</keyword>
<evidence type="ECO:0000313" key="2">
    <source>
        <dbReference type="EMBL" id="MBN3546566.1"/>
    </source>
</evidence>
<name>A0ABS2ZIU5_9BACL</name>
<reference evidence="2 3" key="1">
    <citation type="submission" date="2021-01" db="EMBL/GenBank/DDBJ databases">
        <title>Genome Sequencing of Type Strains.</title>
        <authorList>
            <person name="Lemaire J.F."/>
            <person name="Inderbitzin P."/>
            <person name="Collins S.B."/>
            <person name="Wespe N."/>
            <person name="Knight-Connoni V."/>
        </authorList>
    </citation>
    <scope>NUCLEOTIDE SEQUENCE [LARGE SCALE GENOMIC DNA]</scope>
    <source>
        <strain evidence="2 3">DSM 14730</strain>
    </source>
</reference>
<proteinExistence type="inferred from homology"/>
<dbReference type="InterPro" id="IPR000600">
    <property type="entry name" value="ROK"/>
</dbReference>
<gene>
    <name evidence="2" type="ORF">JYA64_14760</name>
</gene>
<dbReference type="Proteomes" id="UP001319060">
    <property type="component" value="Unassembled WGS sequence"/>
</dbReference>
<dbReference type="SUPFAM" id="SSF53067">
    <property type="entry name" value="Actin-like ATPase domain"/>
    <property type="match status" value="1"/>
</dbReference>
<dbReference type="InterPro" id="IPR043129">
    <property type="entry name" value="ATPase_NBD"/>
</dbReference>
<evidence type="ECO:0000313" key="3">
    <source>
        <dbReference type="Proteomes" id="UP001319060"/>
    </source>
</evidence>
<dbReference type="PANTHER" id="PTHR18964:SF149">
    <property type="entry name" value="BIFUNCTIONAL UDP-N-ACETYLGLUCOSAMINE 2-EPIMERASE_N-ACETYLMANNOSAMINE KINASE"/>
    <property type="match status" value="1"/>
</dbReference>
<comment type="caution">
    <text evidence="2">The sequence shown here is derived from an EMBL/GenBank/DDBJ whole genome shotgun (WGS) entry which is preliminary data.</text>
</comment>
<comment type="similarity">
    <text evidence="1">Belongs to the ROK (NagC/XylR) family.</text>
</comment>
<protein>
    <submittedName>
        <fullName evidence="2">ROK family protein</fullName>
    </submittedName>
</protein>
<dbReference type="Gene3D" id="3.30.420.40">
    <property type="match status" value="2"/>
</dbReference>
<dbReference type="RefSeq" id="WP_188400876.1">
    <property type="nucleotide sequence ID" value="NZ_BMCE01000001.1"/>
</dbReference>
<sequence>MSDHLLGIDLGGTNLRAALVTADGEIVEERIVPTETEKGPYHTIQNMIDLCEYFLNKNQIAAIGIGAPGPLDSKQGTILSPPNLPGWDEIPLVTLLEKVLHRRVVLDNDANAAALAEAMIGIGKGKESIFYITVSTGIGGGFVYRNQIIQGAHSCAGEIGNMIIDRYGPVHSNLNKGSLESLASGTALKRSAQEQFGLDGHAGDLFLLAMEGHDDAKMIVDTMLTQLAKGIANIVHTVDPHMIVLGGGVMQSKDYIMPILKKKVDLFLYPQLRSKVKLECAALGTKAGVVGAALLSQQFNAVLRS</sequence>
<dbReference type="PANTHER" id="PTHR18964">
    <property type="entry name" value="ROK (REPRESSOR, ORF, KINASE) FAMILY"/>
    <property type="match status" value="1"/>
</dbReference>
<dbReference type="EMBL" id="JAFHKS010000044">
    <property type="protein sequence ID" value="MBN3546566.1"/>
    <property type="molecule type" value="Genomic_DNA"/>
</dbReference>
<evidence type="ECO:0000256" key="1">
    <source>
        <dbReference type="ARBA" id="ARBA00006479"/>
    </source>
</evidence>
<accession>A0ABS2ZIU5</accession>
<organism evidence="2 3">
    <name type="scientific">Fictibacillus barbaricus</name>
    <dbReference type="NCBI Taxonomy" id="182136"/>
    <lineage>
        <taxon>Bacteria</taxon>
        <taxon>Bacillati</taxon>
        <taxon>Bacillota</taxon>
        <taxon>Bacilli</taxon>
        <taxon>Bacillales</taxon>
        <taxon>Fictibacillaceae</taxon>
        <taxon>Fictibacillus</taxon>
    </lineage>
</organism>